<name>A0A162GW30_9BBAC</name>
<protein>
    <submittedName>
        <fullName evidence="1">Uncharacterized protein</fullName>
    </submittedName>
</protein>
<proteinExistence type="predicted"/>
<dbReference type="EMBL" id="KR011718">
    <property type="protein sequence ID" value="AKR17460.1"/>
    <property type="molecule type" value="Genomic_DNA"/>
</dbReference>
<evidence type="ECO:0000313" key="2">
    <source>
        <dbReference type="Proteomes" id="UP000202962"/>
    </source>
</evidence>
<dbReference type="Proteomes" id="UP000202962">
    <property type="component" value="Segment"/>
</dbReference>
<keyword evidence="2" id="KW-1185">Reference proteome</keyword>
<dbReference type="KEGG" id="vg:27429793"/>
<dbReference type="RefSeq" id="YP_009249951.1">
    <property type="nucleotide sequence ID" value="NC_029996.1"/>
</dbReference>
<reference evidence="1 2" key="1">
    <citation type="submission" date="2015-03" db="EMBL/GenBank/DDBJ databases">
        <title>The complete genome sequence of Mocis sp. granulovirus.</title>
        <authorList>
            <person name="Ardisson-Araujo D.M.P."/>
            <person name="Melo F.L."/>
            <person name="Sosa-Gomez D.R."/>
            <person name="Ribeiro B.M."/>
        </authorList>
    </citation>
    <scope>NUCLEOTIDE SEQUENCE [LARGE SCALE GENOMIC DNA]</scope>
    <source>
        <strain evidence="1">Southern Brazil</strain>
    </source>
</reference>
<accession>A0A162GW30</accession>
<organism evidence="1 2">
    <name type="scientific">Mocis latipes granulovirus</name>
    <dbReference type="NCBI Taxonomy" id="2072024"/>
    <lineage>
        <taxon>Viruses</taxon>
        <taxon>Viruses incertae sedis</taxon>
        <taxon>Naldaviricetes</taxon>
        <taxon>Lefavirales</taxon>
        <taxon>Baculoviridae</taxon>
        <taxon>Betabaculovirus</taxon>
        <taxon>Betabaculovirus molatipedis</taxon>
    </lineage>
</organism>
<evidence type="ECO:0000313" key="1">
    <source>
        <dbReference type="EMBL" id="AKR17460.1"/>
    </source>
</evidence>
<dbReference type="GeneID" id="27429793"/>
<sequence length="174" mass="20743">MDKIIKIKQKRQQIIDILNVMVAAKKLKINQDKIREKVQHEYCRINKLQRARNSLQTLLELFDYLSISSDSFDWQRHVFSNNFYHNIAIIIYGGRAMDDFKTNSVWVDLNFYADIRLLHKVCDKCVKLLNLTSSFKHYSNRMCVKTSDLYWFVCANICDYCFVKKLFTRCYVSA</sequence>
<dbReference type="OrthoDB" id="22862at10239"/>